<dbReference type="GO" id="GO:0003735">
    <property type="term" value="F:structural constituent of ribosome"/>
    <property type="evidence" value="ECO:0007669"/>
    <property type="project" value="InterPro"/>
</dbReference>
<accession>A0A6A5BP15</accession>
<evidence type="ECO:0000256" key="5">
    <source>
        <dbReference type="RuleBase" id="RU004383"/>
    </source>
</evidence>
<protein>
    <recommendedName>
        <fullName evidence="5">40S ribosomal protein S24</fullName>
    </recommendedName>
</protein>
<dbReference type="Proteomes" id="UP000444721">
    <property type="component" value="Unassembled WGS sequence"/>
</dbReference>
<proteinExistence type="inferred from homology"/>
<dbReference type="VEuPathDB" id="AmoebaDB:NF0125930"/>
<evidence type="ECO:0000256" key="6">
    <source>
        <dbReference type="SAM" id="MobiDB-lite"/>
    </source>
</evidence>
<dbReference type="HAMAP" id="MF_00545">
    <property type="entry name" value="Ribosomal_eS24"/>
    <property type="match status" value="1"/>
</dbReference>
<evidence type="ECO:0000256" key="1">
    <source>
        <dbReference type="ARBA" id="ARBA00009680"/>
    </source>
</evidence>
<keyword evidence="2 4" id="KW-0689">Ribosomal protein</keyword>
<dbReference type="VEuPathDB" id="AmoebaDB:NfTy_069550"/>
<evidence type="ECO:0000313" key="7">
    <source>
        <dbReference type="EMBL" id="KAF0976736.1"/>
    </source>
</evidence>
<dbReference type="PROSITE" id="PS00529">
    <property type="entry name" value="RIBOSOMAL_S24E"/>
    <property type="match status" value="1"/>
</dbReference>
<dbReference type="GO" id="GO:0006412">
    <property type="term" value="P:translation"/>
    <property type="evidence" value="ECO:0007669"/>
    <property type="project" value="InterPro"/>
</dbReference>
<dbReference type="GO" id="GO:1990904">
    <property type="term" value="C:ribonucleoprotein complex"/>
    <property type="evidence" value="ECO:0007669"/>
    <property type="project" value="UniProtKB-KW"/>
</dbReference>
<keyword evidence="3 4" id="KW-0687">Ribonucleoprotein</keyword>
<dbReference type="AlphaFoldDB" id="A0A6A5BP15"/>
<sequence>MTKGKITIKTRKFFTNRLLNRKQFVVDILHPGQVQLSSAQLKEKLAEKYKVNNPQTIVLGGFRTKFGGGKTTGFASIYDSVQDVKLVEPKHKLVKNKLIEVKKEGRRLKKEKKNRASIVRGKERAKVRGGAKKKE</sequence>
<dbReference type="VEuPathDB" id="AmoebaDB:FDP41_004031"/>
<dbReference type="EMBL" id="VFQX01000036">
    <property type="protein sequence ID" value="KAF0976736.1"/>
    <property type="molecule type" value="Genomic_DNA"/>
</dbReference>
<comment type="similarity">
    <text evidence="1 4">Belongs to the eukaryotic ribosomal protein eS24 family.</text>
</comment>
<dbReference type="PANTHER" id="PTHR10496">
    <property type="entry name" value="40S RIBOSOMAL PROTEIN S24"/>
    <property type="match status" value="1"/>
</dbReference>
<reference evidence="7 8" key="1">
    <citation type="journal article" date="2019" name="Sci. Rep.">
        <title>Nanopore sequencing improves the draft genome of the human pathogenic amoeba Naegleria fowleri.</title>
        <authorList>
            <person name="Liechti N."/>
            <person name="Schurch N."/>
            <person name="Bruggmann R."/>
            <person name="Wittwer M."/>
        </authorList>
    </citation>
    <scope>NUCLEOTIDE SEQUENCE [LARGE SCALE GENOMIC DNA]</scope>
    <source>
        <strain evidence="7 8">ATCC 30894</strain>
    </source>
</reference>
<dbReference type="SUPFAM" id="SSF54189">
    <property type="entry name" value="Ribosomal proteins S24e, L23 and L15e"/>
    <property type="match status" value="1"/>
</dbReference>
<dbReference type="InterPro" id="IPR053709">
    <property type="entry name" value="eRP_eS24_sf"/>
</dbReference>
<dbReference type="OrthoDB" id="1379925at2759"/>
<gene>
    <name evidence="7" type="ORF">FDP41_004031</name>
</gene>
<evidence type="ECO:0000256" key="4">
    <source>
        <dbReference type="RuleBase" id="RU004381"/>
    </source>
</evidence>
<dbReference type="RefSeq" id="XP_044561449.1">
    <property type="nucleotide sequence ID" value="XM_044707402.1"/>
</dbReference>
<dbReference type="InterPro" id="IPR012678">
    <property type="entry name" value="Ribosomal_uL23/eL15/eS24_sf"/>
</dbReference>
<evidence type="ECO:0000256" key="3">
    <source>
        <dbReference type="ARBA" id="ARBA00023274"/>
    </source>
</evidence>
<dbReference type="GeneID" id="68111249"/>
<organism evidence="7 8">
    <name type="scientific">Naegleria fowleri</name>
    <name type="common">Brain eating amoeba</name>
    <dbReference type="NCBI Taxonomy" id="5763"/>
    <lineage>
        <taxon>Eukaryota</taxon>
        <taxon>Discoba</taxon>
        <taxon>Heterolobosea</taxon>
        <taxon>Tetramitia</taxon>
        <taxon>Eutetramitia</taxon>
        <taxon>Vahlkampfiidae</taxon>
        <taxon>Naegleria</taxon>
    </lineage>
</organism>
<dbReference type="Gene3D" id="3.30.70.3370">
    <property type="match status" value="1"/>
</dbReference>
<feature type="region of interest" description="Disordered" evidence="6">
    <location>
        <begin position="110"/>
        <end position="135"/>
    </location>
</feature>
<dbReference type="InterPro" id="IPR018098">
    <property type="entry name" value="Ribosomal_eS24_CS"/>
</dbReference>
<dbReference type="OMA" id="IRVKKYM"/>
<dbReference type="InterPro" id="IPR001976">
    <property type="entry name" value="Ribosomal_eS24"/>
</dbReference>
<comment type="caution">
    <text evidence="7">The sequence shown here is derived from an EMBL/GenBank/DDBJ whole genome shotgun (WGS) entry which is preliminary data.</text>
</comment>
<dbReference type="GO" id="GO:0005840">
    <property type="term" value="C:ribosome"/>
    <property type="evidence" value="ECO:0007669"/>
    <property type="project" value="UniProtKB-KW"/>
</dbReference>
<keyword evidence="8" id="KW-1185">Reference proteome</keyword>
<evidence type="ECO:0000313" key="8">
    <source>
        <dbReference type="Proteomes" id="UP000444721"/>
    </source>
</evidence>
<dbReference type="Pfam" id="PF01282">
    <property type="entry name" value="Ribosomal_S24e"/>
    <property type="match status" value="1"/>
</dbReference>
<evidence type="ECO:0000256" key="2">
    <source>
        <dbReference type="ARBA" id="ARBA00022980"/>
    </source>
</evidence>
<name>A0A6A5BP15_NAEFO</name>